<dbReference type="Proteomes" id="UP000233325">
    <property type="component" value="Unassembled WGS sequence"/>
</dbReference>
<keyword evidence="1" id="KW-0812">Transmembrane</keyword>
<organism evidence="2 3">
    <name type="scientific">Candidatus Falkowbacteria bacterium HGW-Falkowbacteria-2</name>
    <dbReference type="NCBI Taxonomy" id="2013769"/>
    <lineage>
        <taxon>Bacteria</taxon>
        <taxon>Candidatus Falkowiibacteriota</taxon>
    </lineage>
</organism>
<reference evidence="2 3" key="1">
    <citation type="journal article" date="2017" name="ISME J.">
        <title>Potential for microbial H2 and metal transformations associated with novel bacteria and archaea in deep terrestrial subsurface sediments.</title>
        <authorList>
            <person name="Hernsdorf A.W."/>
            <person name="Amano Y."/>
            <person name="Miyakawa K."/>
            <person name="Ise K."/>
            <person name="Suzuki Y."/>
            <person name="Anantharaman K."/>
            <person name="Probst A."/>
            <person name="Burstein D."/>
            <person name="Thomas B.C."/>
            <person name="Banfield J.F."/>
        </authorList>
    </citation>
    <scope>NUCLEOTIDE SEQUENCE [LARGE SCALE GENOMIC DNA]</scope>
    <source>
        <strain evidence="2">HGW-Falkowbacteria-2</strain>
    </source>
</reference>
<dbReference type="EMBL" id="PHAH01000036">
    <property type="protein sequence ID" value="PKM87692.1"/>
    <property type="molecule type" value="Genomic_DNA"/>
</dbReference>
<accession>A0A2N2DZ34</accession>
<feature type="transmembrane region" description="Helical" evidence="1">
    <location>
        <begin position="13"/>
        <end position="31"/>
    </location>
</feature>
<evidence type="ECO:0000313" key="2">
    <source>
        <dbReference type="EMBL" id="PKM87692.1"/>
    </source>
</evidence>
<feature type="transmembrane region" description="Helical" evidence="1">
    <location>
        <begin position="79"/>
        <end position="105"/>
    </location>
</feature>
<name>A0A2N2DZ34_9BACT</name>
<comment type="caution">
    <text evidence="2">The sequence shown here is derived from an EMBL/GenBank/DDBJ whole genome shotgun (WGS) entry which is preliminary data.</text>
</comment>
<keyword evidence="1" id="KW-0472">Membrane</keyword>
<keyword evidence="1" id="KW-1133">Transmembrane helix</keyword>
<dbReference type="AlphaFoldDB" id="A0A2N2DZ34"/>
<protein>
    <recommendedName>
        <fullName evidence="4">DUF2784 domain-containing protein</fullName>
    </recommendedName>
</protein>
<evidence type="ECO:0000256" key="1">
    <source>
        <dbReference type="SAM" id="Phobius"/>
    </source>
</evidence>
<evidence type="ECO:0000313" key="3">
    <source>
        <dbReference type="Proteomes" id="UP000233325"/>
    </source>
</evidence>
<feature type="transmembrane region" description="Helical" evidence="1">
    <location>
        <begin position="38"/>
        <end position="59"/>
    </location>
</feature>
<sequence length="106" mass="12174">MISKLVLVKTTHTIVWAVMAAATLYIVYCGYMNTLTPLLWFSIGLIMFEGIVLLINKWSCPLTAVAGKYTEDRRDNFDIYLPLYIARYNKIIFTTLFIIGIILVIF</sequence>
<evidence type="ECO:0008006" key="4">
    <source>
        <dbReference type="Google" id="ProtNLM"/>
    </source>
</evidence>
<gene>
    <name evidence="2" type="ORF">CVU83_02745</name>
</gene>
<proteinExistence type="predicted"/>